<dbReference type="STRING" id="1703779.AMJ83_07530"/>
<comment type="subcellular location">
    <subcellularLocation>
        <location evidence="1">Membrane</location>
        <topology evidence="1">Multi-pass membrane protein</topology>
    </subcellularLocation>
</comment>
<dbReference type="Pfam" id="PF04893">
    <property type="entry name" value="Yip1"/>
    <property type="match status" value="1"/>
</dbReference>
<evidence type="ECO:0000256" key="2">
    <source>
        <dbReference type="ARBA" id="ARBA00022692"/>
    </source>
</evidence>
<dbReference type="Proteomes" id="UP000051373">
    <property type="component" value="Unassembled WGS sequence"/>
</dbReference>
<feature type="transmembrane region" description="Helical" evidence="5">
    <location>
        <begin position="164"/>
        <end position="187"/>
    </location>
</feature>
<dbReference type="InterPro" id="IPR006977">
    <property type="entry name" value="Yip1_dom"/>
</dbReference>
<evidence type="ECO:0000313" key="8">
    <source>
        <dbReference type="Proteomes" id="UP000051373"/>
    </source>
</evidence>
<feature type="transmembrane region" description="Helical" evidence="5">
    <location>
        <begin position="78"/>
        <end position="106"/>
    </location>
</feature>
<organism evidence="7 8">
    <name type="scientific">candidate division WOR_3 bacterium SM23_42</name>
    <dbReference type="NCBI Taxonomy" id="1703779"/>
    <lineage>
        <taxon>Bacteria</taxon>
        <taxon>Bacteria division WOR-3</taxon>
    </lineage>
</organism>
<keyword evidence="2 5" id="KW-0812">Transmembrane</keyword>
<dbReference type="GO" id="GO:0016020">
    <property type="term" value="C:membrane"/>
    <property type="evidence" value="ECO:0007669"/>
    <property type="project" value="UniProtKB-SubCell"/>
</dbReference>
<gene>
    <name evidence="7" type="ORF">AMJ83_07530</name>
</gene>
<keyword evidence="3 5" id="KW-1133">Transmembrane helix</keyword>
<name>A0A0S8FUL0_UNCW3</name>
<keyword evidence="4 5" id="KW-0472">Membrane</keyword>
<feature type="transmembrane region" description="Helical" evidence="5">
    <location>
        <begin position="118"/>
        <end position="143"/>
    </location>
</feature>
<evidence type="ECO:0000259" key="6">
    <source>
        <dbReference type="Pfam" id="PF04893"/>
    </source>
</evidence>
<comment type="caution">
    <text evidence="7">The sequence shown here is derived from an EMBL/GenBank/DDBJ whole genome shotgun (WGS) entry which is preliminary data.</text>
</comment>
<accession>A0A0S8FUL0</accession>
<dbReference type="AlphaFoldDB" id="A0A0S8FUL0"/>
<dbReference type="EMBL" id="LJUJ01000015">
    <property type="protein sequence ID" value="KPK63309.1"/>
    <property type="molecule type" value="Genomic_DNA"/>
</dbReference>
<feature type="transmembrane region" description="Helical" evidence="5">
    <location>
        <begin position="199"/>
        <end position="220"/>
    </location>
</feature>
<evidence type="ECO:0000313" key="7">
    <source>
        <dbReference type="EMBL" id="KPK63309.1"/>
    </source>
</evidence>
<feature type="transmembrane region" description="Helical" evidence="5">
    <location>
        <begin position="23"/>
        <end position="44"/>
    </location>
</feature>
<evidence type="ECO:0000256" key="5">
    <source>
        <dbReference type="SAM" id="Phobius"/>
    </source>
</evidence>
<feature type="domain" description="Yip1" evidence="6">
    <location>
        <begin position="5"/>
        <end position="214"/>
    </location>
</feature>
<evidence type="ECO:0000256" key="4">
    <source>
        <dbReference type="ARBA" id="ARBA00023136"/>
    </source>
</evidence>
<sequence>MNIMDIYFAPSKAFAALKEKPQWVTPFIIVLVVVALTAALTVNFSRDEIMARQQETLREQGRSEEEIERAMQFTSGPIIFLGSAISATIFTAVLMLLFALIINLFVPLFGGESGFKTIFSVICFSSLVLVPSAILKLILIAITRSPYVTTSLALLAPGLAKDTFVYKLLAGFDFFIMWEMILVALGINITNGIAKKNAYVLVFVIWIISIFIGVGISSIFGRGM</sequence>
<reference evidence="7 8" key="1">
    <citation type="journal article" date="2015" name="Microbiome">
        <title>Genomic resolution of linkages in carbon, nitrogen, and sulfur cycling among widespread estuary sediment bacteria.</title>
        <authorList>
            <person name="Baker B.J."/>
            <person name="Lazar C.S."/>
            <person name="Teske A.P."/>
            <person name="Dick G.J."/>
        </authorList>
    </citation>
    <scope>NUCLEOTIDE SEQUENCE [LARGE SCALE GENOMIC DNA]</scope>
    <source>
        <strain evidence="7">SM23_42</strain>
    </source>
</reference>
<evidence type="ECO:0000256" key="1">
    <source>
        <dbReference type="ARBA" id="ARBA00004141"/>
    </source>
</evidence>
<proteinExistence type="predicted"/>
<evidence type="ECO:0000256" key="3">
    <source>
        <dbReference type="ARBA" id="ARBA00022989"/>
    </source>
</evidence>
<protein>
    <recommendedName>
        <fullName evidence="6">Yip1 domain-containing protein</fullName>
    </recommendedName>
</protein>